<comment type="similarity">
    <text evidence="1">Belongs to the HdrC family.</text>
</comment>
<dbReference type="Pfam" id="PF13187">
    <property type="entry name" value="Fer4_9"/>
    <property type="match status" value="1"/>
</dbReference>
<keyword evidence="7" id="KW-0472">Membrane</keyword>
<feature type="domain" description="4Fe-4S ferredoxin-type" evidence="8">
    <location>
        <begin position="296"/>
        <end position="325"/>
    </location>
</feature>
<dbReference type="Proteomes" id="UP000060390">
    <property type="component" value="Chromosome"/>
</dbReference>
<dbReference type="Pfam" id="PF02754">
    <property type="entry name" value="CCG"/>
    <property type="match status" value="2"/>
</dbReference>
<keyword evidence="3" id="KW-0479">Metal-binding</keyword>
<dbReference type="GO" id="GO:0046872">
    <property type="term" value="F:metal ion binding"/>
    <property type="evidence" value="ECO:0007669"/>
    <property type="project" value="UniProtKB-KW"/>
</dbReference>
<dbReference type="InterPro" id="IPR017900">
    <property type="entry name" value="4Fe4S_Fe_S_CS"/>
</dbReference>
<feature type="transmembrane region" description="Helical" evidence="7">
    <location>
        <begin position="89"/>
        <end position="110"/>
    </location>
</feature>
<dbReference type="InterPro" id="IPR036197">
    <property type="entry name" value="NarG-like_sf"/>
</dbReference>
<dbReference type="InterPro" id="IPR051460">
    <property type="entry name" value="HdrC_iron-sulfur_subunit"/>
</dbReference>
<dbReference type="HOGENOM" id="CLU_005304_1_0_2"/>
<dbReference type="GO" id="GO:0051539">
    <property type="term" value="F:4 iron, 4 sulfur cluster binding"/>
    <property type="evidence" value="ECO:0007669"/>
    <property type="project" value="UniProtKB-KW"/>
</dbReference>
<dbReference type="GO" id="GO:0005886">
    <property type="term" value="C:plasma membrane"/>
    <property type="evidence" value="ECO:0007669"/>
    <property type="project" value="TreeGrafter"/>
</dbReference>
<evidence type="ECO:0000313" key="11">
    <source>
        <dbReference type="Proteomes" id="UP000060390"/>
    </source>
</evidence>
<dbReference type="RefSeq" id="WP_050047452.1">
    <property type="nucleotide sequence ID" value="NZ_CP008874.1"/>
</dbReference>
<feature type="transmembrane region" description="Helical" evidence="7">
    <location>
        <begin position="16"/>
        <end position="40"/>
    </location>
</feature>
<dbReference type="KEGG" id="hsu:HLASF_0088"/>
<dbReference type="EMBL" id="CP011564">
    <property type="protein sequence ID" value="ALG81004.1"/>
    <property type="molecule type" value="Genomic_DNA"/>
</dbReference>
<dbReference type="PROSITE" id="PS00198">
    <property type="entry name" value="4FE4S_FER_1"/>
    <property type="match status" value="2"/>
</dbReference>
<feature type="transmembrane region" description="Helical" evidence="7">
    <location>
        <begin position="228"/>
        <end position="248"/>
    </location>
</feature>
<keyword evidence="6" id="KW-0411">Iron-sulfur</keyword>
<dbReference type="PANTHER" id="PTHR43255:SF1">
    <property type="entry name" value="IRON-SULFUR-BINDING OXIDOREDUCTASE FADF-RELATED"/>
    <property type="match status" value="1"/>
</dbReference>
<keyword evidence="4" id="KW-0560">Oxidoreductase</keyword>
<dbReference type="PANTHER" id="PTHR43255">
    <property type="entry name" value="IRON-SULFUR-BINDING OXIDOREDUCTASE FADF-RELATED-RELATED"/>
    <property type="match status" value="1"/>
</dbReference>
<evidence type="ECO:0000256" key="4">
    <source>
        <dbReference type="ARBA" id="ARBA00023002"/>
    </source>
</evidence>
<evidence type="ECO:0000313" key="12">
    <source>
        <dbReference type="Proteomes" id="UP000069906"/>
    </source>
</evidence>
<dbReference type="KEGG" id="hsf:HLASA_0088"/>
<dbReference type="AlphaFoldDB" id="A0A0F7P7D0"/>
<dbReference type="OrthoDB" id="42878at2157"/>
<reference evidence="11" key="2">
    <citation type="submission" date="2015-05" db="EMBL/GenBank/DDBJ databases">
        <title>Complete genome sequence of Halanaeroarchaeum sulfurireducens type strain M27-SA2, a sulfate-reducer haloarchaeon from marine anoxic lake Medee.</title>
        <authorList>
            <person name="Messina E."/>
            <person name="Kublanov I.V."/>
            <person name="Toshchakov S."/>
            <person name="Arcadi E."/>
            <person name="La Spada G."/>
            <person name="La Cono V."/>
            <person name="Yakimov M.M."/>
        </authorList>
    </citation>
    <scope>NUCLEOTIDE SEQUENCE [LARGE SCALE GENOMIC DNA]</scope>
    <source>
        <strain evidence="11">M27-SA2</strain>
    </source>
</reference>
<feature type="transmembrane region" description="Helical" evidence="7">
    <location>
        <begin position="204"/>
        <end position="221"/>
    </location>
</feature>
<dbReference type="SUPFAM" id="SSF46548">
    <property type="entry name" value="alpha-helical ferredoxin"/>
    <property type="match status" value="1"/>
</dbReference>
<dbReference type="InterPro" id="IPR009051">
    <property type="entry name" value="Helical_ferredxn"/>
</dbReference>
<gene>
    <name evidence="9" type="primary">hdrD</name>
    <name evidence="10" type="ORF">HLASA_0088</name>
    <name evidence="9" type="ORF">HLASF_0088</name>
</gene>
<dbReference type="STRING" id="1604004.HLASA_0088"/>
<keyword evidence="7" id="KW-0812">Transmembrane</keyword>
<keyword evidence="2" id="KW-0004">4Fe-4S</keyword>
<dbReference type="PROSITE" id="PS51379">
    <property type="entry name" value="4FE4S_FER_2"/>
    <property type="match status" value="2"/>
</dbReference>
<dbReference type="Gene3D" id="1.20.950.20">
    <property type="entry name" value="Transmembrane di-heme cytochromes, Chain C"/>
    <property type="match status" value="1"/>
</dbReference>
<reference evidence="9 12" key="1">
    <citation type="journal article" date="2015" name="ISME J.">
        <title>Elemental sulfur and acetate can support life of a novel strictly anaerobic haloarchaeon.</title>
        <authorList>
            <person name="Sorokin D.Y."/>
            <person name="Kublanov I.V."/>
            <person name="Gavrilov S.N."/>
            <person name="Rojo D."/>
            <person name="Roman P."/>
            <person name="Golyshin P.N."/>
            <person name="Slepak V.Z."/>
            <person name="Smedile F."/>
            <person name="Ferrer M."/>
            <person name="Messina E."/>
            <person name="La Cono V."/>
            <person name="Yakimov M.M."/>
        </authorList>
    </citation>
    <scope>NUCLEOTIDE SEQUENCE [LARGE SCALE GENOMIC DNA]</scope>
    <source>
        <strain evidence="9 12">HSR2</strain>
    </source>
</reference>
<dbReference type="GeneID" id="26009462"/>
<feature type="transmembrane region" description="Helical" evidence="7">
    <location>
        <begin position="130"/>
        <end position="153"/>
    </location>
</feature>
<accession>A0A0F7P7D0</accession>
<keyword evidence="5" id="KW-0408">Iron</keyword>
<dbReference type="InterPro" id="IPR017896">
    <property type="entry name" value="4Fe4S_Fe-S-bd"/>
</dbReference>
<proteinExistence type="inferred from homology"/>
<evidence type="ECO:0000256" key="5">
    <source>
        <dbReference type="ARBA" id="ARBA00023004"/>
    </source>
</evidence>
<dbReference type="InterPro" id="IPR004017">
    <property type="entry name" value="Cys_rich_dom"/>
</dbReference>
<sequence>MDALVAVQPDVTRPTFWGIGVVGAIVFYYLAAVALSIFAYGIAERIRSITAGAPEPIERFDALGRRLLDTTKVVATNETVFDRDWFGGLMHALIVWGFLTLFAGTVVLAVDMDLWTPLLGRESFFTGPFYLGYSAVLDGLGLLFVVGVSMALYRRYWVRADRLWGEHTGVEDDLFVWTLWVLGVGGFLLEGVRILGTGMPDAEVASFVGWSVASGLAGLGISEGTAGAVYAPLWWSHAIVALGFVAWLPTAKPVHMLTAPAALLTRDPDAGRRLPGVPADASPETIGYADLRDVTWKHRLDQDACTNCGRCSAVCPATAVGRPLDPRTVVLDLTEYRHAVDAGTAERRPVVAAEGESVIDAETMEACMACQACMDVCPVAVEHLPQFVAMNRRLTETGQLDASLQETLTDLFRTGNAYGEPGRRRPEWTEELSFEVPDAREQSVEYLWYVGDAPSFDDRNRAVARSLARLFEVAGVSYGILYEDERNDGNDVRRVGEEGLFETLAGETVEALRTADFETLVTTDPHAYNTFKNEYEAVGWARGDDVRHYTQVVASLLESGALGLSADELGGTVTYHDPCHLGRYNGEYDAPRAVIDATGATRVEMPRNRADAFCCGGGGGGQWTDADQDVKPSEERLREAVEDTRSGGDVEQFVVACPTCLTMFEDGRKTGGYEGDVDVVDVAELVWEALEERGVRVDD</sequence>
<keyword evidence="7" id="KW-1133">Transmembrane helix</keyword>
<reference evidence="10 11" key="3">
    <citation type="journal article" date="2016" name="Stand. Genomic Sci.">
        <title>Complete genome sequence of 'Halanaeroarchaeum sulfurireducens' M27-SA2, a sulfur-reducing and acetate-oxidizing haloarchaeon from the deep-sea hypersaline anoxic lake Medee.</title>
        <authorList>
            <person name="Messina E."/>
            <person name="Sorokin D.Y."/>
            <person name="Kublanov I.V."/>
            <person name="Toshchakov S."/>
            <person name="Lopatina A."/>
            <person name="Arcadi E."/>
            <person name="Smedile F."/>
            <person name="La Spada G."/>
            <person name="La Cono V."/>
            <person name="Yakimov M.M."/>
        </authorList>
    </citation>
    <scope>NUCLEOTIDE SEQUENCE [LARGE SCALE GENOMIC DNA]</scope>
    <source>
        <strain evidence="10 11">M27-SA2</strain>
    </source>
</reference>
<evidence type="ECO:0000313" key="10">
    <source>
        <dbReference type="EMBL" id="ALG81004.1"/>
    </source>
</evidence>
<protein>
    <submittedName>
        <fullName evidence="9">Fe-S oxidoreductase</fullName>
    </submittedName>
</protein>
<dbReference type="GO" id="GO:0016491">
    <property type="term" value="F:oxidoreductase activity"/>
    <property type="evidence" value="ECO:0007669"/>
    <property type="project" value="UniProtKB-KW"/>
</dbReference>
<dbReference type="Proteomes" id="UP000069906">
    <property type="component" value="Chromosome"/>
</dbReference>
<evidence type="ECO:0000256" key="7">
    <source>
        <dbReference type="SAM" id="Phobius"/>
    </source>
</evidence>
<keyword evidence="12" id="KW-1185">Reference proteome</keyword>
<dbReference type="SUPFAM" id="SSF103501">
    <property type="entry name" value="Respiratory nitrate reductase 1 gamma chain"/>
    <property type="match status" value="1"/>
</dbReference>
<evidence type="ECO:0000256" key="6">
    <source>
        <dbReference type="ARBA" id="ARBA00023014"/>
    </source>
</evidence>
<evidence type="ECO:0000256" key="3">
    <source>
        <dbReference type="ARBA" id="ARBA00022723"/>
    </source>
</evidence>
<feature type="domain" description="4Fe-4S ferredoxin-type" evidence="8">
    <location>
        <begin position="355"/>
        <end position="387"/>
    </location>
</feature>
<evidence type="ECO:0000256" key="2">
    <source>
        <dbReference type="ARBA" id="ARBA00022485"/>
    </source>
</evidence>
<dbReference type="PATRIC" id="fig|1604004.4.peg.97"/>
<name>A0A0F7P7D0_9EURY</name>
<dbReference type="EMBL" id="CP008874">
    <property type="protein sequence ID" value="AKH96602.1"/>
    <property type="molecule type" value="Genomic_DNA"/>
</dbReference>
<evidence type="ECO:0000259" key="8">
    <source>
        <dbReference type="PROSITE" id="PS51379"/>
    </source>
</evidence>
<organism evidence="9 12">
    <name type="scientific">Halanaeroarchaeum sulfurireducens</name>
    <dbReference type="NCBI Taxonomy" id="1604004"/>
    <lineage>
        <taxon>Archaea</taxon>
        <taxon>Methanobacteriati</taxon>
        <taxon>Methanobacteriota</taxon>
        <taxon>Stenosarchaea group</taxon>
        <taxon>Halobacteria</taxon>
        <taxon>Halobacteriales</taxon>
        <taxon>Halobacteriaceae</taxon>
        <taxon>Halanaeroarchaeum</taxon>
    </lineage>
</organism>
<dbReference type="Gene3D" id="1.10.1060.10">
    <property type="entry name" value="Alpha-helical ferredoxin"/>
    <property type="match status" value="1"/>
</dbReference>
<feature type="transmembrane region" description="Helical" evidence="7">
    <location>
        <begin position="174"/>
        <end position="192"/>
    </location>
</feature>
<evidence type="ECO:0000256" key="1">
    <source>
        <dbReference type="ARBA" id="ARBA00007097"/>
    </source>
</evidence>
<evidence type="ECO:0000313" key="9">
    <source>
        <dbReference type="EMBL" id="AKH96602.1"/>
    </source>
</evidence>